<dbReference type="GO" id="GO:0008854">
    <property type="term" value="F:exodeoxyribonuclease V activity"/>
    <property type="evidence" value="ECO:0007669"/>
    <property type="project" value="InterPro"/>
</dbReference>
<keyword evidence="6 10" id="KW-0269">Exonuclease</keyword>
<dbReference type="Pfam" id="PF04257">
    <property type="entry name" value="Exonuc_V_gamma"/>
    <property type="match status" value="1"/>
</dbReference>
<gene>
    <name evidence="10" type="primary">recC</name>
    <name evidence="12" type="ORF">A4H97_28500</name>
</gene>
<evidence type="ECO:0000313" key="13">
    <source>
        <dbReference type="Proteomes" id="UP000192610"/>
    </source>
</evidence>
<dbReference type="AlphaFoldDB" id="A0A1V9ET14"/>
<accession>A0A1V9ET14</accession>
<keyword evidence="7 10" id="KW-0067">ATP-binding</keyword>
<dbReference type="InterPro" id="IPR011335">
    <property type="entry name" value="Restrct_endonuc-II-like"/>
</dbReference>
<dbReference type="InterPro" id="IPR027417">
    <property type="entry name" value="P-loop_NTPase"/>
</dbReference>
<dbReference type="GO" id="GO:0003677">
    <property type="term" value="F:DNA binding"/>
    <property type="evidence" value="ECO:0007669"/>
    <property type="project" value="UniProtKB-UniRule"/>
</dbReference>
<dbReference type="Proteomes" id="UP000192610">
    <property type="component" value="Unassembled WGS sequence"/>
</dbReference>
<sequence>MALQLNVSNSLEELSVQLNQQFKKRKLTVFQPYYVVTQTEGMNNWLKLQVAADEEIKIAANIRFLKPNDLLHKVYGFLGGAYTSTYAAGNLCWLLFKILGESDFINKFSAIAAYYKDGEESNGIKQMALAEKLSDLFDQYQIYRPELISGWNKIGLQTVGDDGWQPYIWIRAKQLAGEKFLDKTRLGADILAMLQHPENVQELQRQLPEVHVFGISILTAYHVELFKKLSVHIDIHFYFLNPAPLQYWYDTVNEKQQAVLLHKGVAKPQELTVGNVLLTGWGKVIKDTFCLLFEHDEFLNGFMEAGVNEPASDSLLKKIQQDIFHNRSTSQRPMLGQSEINDGSVTIHSCYTIAREVESLYNYLVHLVDRQKEKLSPRDIVVMVTDVDAYAPYIKAVFENAPYRFHYTIVDESYINSDNIIHALKMILELNEESFKAENIVQLLDSSSIRKRFGLSNISLIRKVVDMANIRFGIDGNKENDTVYVSWRYGLQRIVYGVCMSGEEEYAIDGDTIFPLDIAEGSDAKELVRFAHFVQLLMDTIEKRKAVRTITEWVEYVKSVVQSLVYEPADAVEDDYQMLLRQLQAFAALGNTVTERFSYEVFCYQFIQTLSSNTRSGSFVGGGITFCSLIPMRSIPFKVIALLGLNFDKFPRKETAASFNLIQQYWKRGDRNVKDNDKHLFLETVLSAKEYLYVSYLGQSVKDNSFLPPSAVVDELLDYIDARYEGSEDVRELMVVRQPLHSFSSRYALDSDRLYNYLIEKGSEDIQFIVPDKQPEPVKIKEISLRSLIAFFKHPFKTYYNHVLHIRYDEDTDLLSETELFALDNLQKWSLKQDLLTLSEQEREGYKLRLVKQGQLPLKNMAEITLQDIEIAVSPVKEIFQNITAGTEPSTVPVQLTINNIQITGTIQHVYNDQLVFVCFSKDDYEYQLEACIQYLAGRAMGALDGLHFISTQKANVYPAAQVSKEEAMQRLQTLVQLYQQGHSSLIAFWPDFKIQPDKVAQLDMKGFQDVVRDKIHNYRFPCTDKYILKEYYDGFFNGQDAFEDFKANCEILLTPLTSMFPTYYQ</sequence>
<dbReference type="GO" id="GO:0005524">
    <property type="term" value="F:ATP binding"/>
    <property type="evidence" value="ECO:0007669"/>
    <property type="project" value="UniProtKB-UniRule"/>
</dbReference>
<dbReference type="GO" id="GO:0009338">
    <property type="term" value="C:exodeoxyribonuclease V complex"/>
    <property type="evidence" value="ECO:0007669"/>
    <property type="project" value="InterPro"/>
</dbReference>
<dbReference type="Gene3D" id="1.10.10.990">
    <property type="match status" value="1"/>
</dbReference>
<evidence type="ECO:0000256" key="2">
    <source>
        <dbReference type="ARBA" id="ARBA00022741"/>
    </source>
</evidence>
<comment type="miscellaneous">
    <text evidence="10">In the RecBCD complex, RecB has a slow 3'-5' helicase, an exonuclease activity and loads RecA onto ssDNA, RecD has a fast 5'-3' helicase activity, while RecC stimulates the ATPase and processivity of the RecB helicase and contributes to recognition of the Chi site.</text>
</comment>
<dbReference type="InterPro" id="IPR013986">
    <property type="entry name" value="DExx_box_DNA_helicase_dom_sf"/>
</dbReference>
<dbReference type="STRING" id="354355.SAMN05660816_06040"/>
<comment type="caution">
    <text evidence="12">The sequence shown here is derived from an EMBL/GenBank/DDBJ whole genome shotgun (WGS) entry which is preliminary data.</text>
</comment>
<dbReference type="GO" id="GO:0003678">
    <property type="term" value="F:DNA helicase activity"/>
    <property type="evidence" value="ECO:0007669"/>
    <property type="project" value="UniProtKB-UniRule"/>
</dbReference>
<evidence type="ECO:0000256" key="6">
    <source>
        <dbReference type="ARBA" id="ARBA00022839"/>
    </source>
</evidence>
<dbReference type="InterPro" id="IPR041500">
    <property type="entry name" value="RecC_C"/>
</dbReference>
<dbReference type="PIRSF" id="PIRSF000980">
    <property type="entry name" value="RecC"/>
    <property type="match status" value="1"/>
</dbReference>
<dbReference type="Gene3D" id="3.40.50.300">
    <property type="entry name" value="P-loop containing nucleotide triphosphate hydrolases"/>
    <property type="match status" value="2"/>
</dbReference>
<evidence type="ECO:0000256" key="10">
    <source>
        <dbReference type="HAMAP-Rule" id="MF_01486"/>
    </source>
</evidence>
<proteinExistence type="inferred from homology"/>
<dbReference type="NCBIfam" id="TIGR01450">
    <property type="entry name" value="recC"/>
    <property type="match status" value="1"/>
</dbReference>
<dbReference type="PANTHER" id="PTHR30591:SF1">
    <property type="entry name" value="RECBCD ENZYME SUBUNIT RECC"/>
    <property type="match status" value="1"/>
</dbReference>
<protein>
    <recommendedName>
        <fullName evidence="10">RecBCD enzyme subunit RecC</fullName>
    </recommendedName>
    <alternativeName>
        <fullName evidence="10">Exonuclease V subunit RecC</fullName>
        <shortName evidence="10">ExoV subunit RecC</shortName>
    </alternativeName>
    <alternativeName>
        <fullName evidence="10">Helicase/nuclease RecBCD subunit RecC</fullName>
    </alternativeName>
</protein>
<dbReference type="SUPFAM" id="SSF52540">
    <property type="entry name" value="P-loop containing nucleoside triphosphate hydrolases"/>
    <property type="match status" value="2"/>
</dbReference>
<evidence type="ECO:0000256" key="4">
    <source>
        <dbReference type="ARBA" id="ARBA00022801"/>
    </source>
</evidence>
<name>A0A1V9ET14_9BACT</name>
<dbReference type="Gene3D" id="1.10.10.160">
    <property type="match status" value="1"/>
</dbReference>
<evidence type="ECO:0000256" key="1">
    <source>
        <dbReference type="ARBA" id="ARBA00022722"/>
    </source>
</evidence>
<keyword evidence="2 10" id="KW-0547">Nucleotide-binding</keyword>
<keyword evidence="13" id="KW-1185">Reference proteome</keyword>
<comment type="function">
    <text evidence="10">A helicase/nuclease that prepares dsDNA breaks (DSB) for recombinational DNA repair. Binds to DSBs and unwinds DNA via a highly rapid and processive ATP-dependent bidirectional helicase activity. Unwinds dsDNA until it encounters a Chi (crossover hotspot instigator) sequence from the 3' direction. Cuts ssDNA a few nucleotides 3' to the Chi site. The properties and activities of the enzyme are changed at Chi. The Chi-altered holoenzyme produces a long 3'-ssDNA overhang and facilitates RecA-binding to the ssDNA for homologous DNA recombination and repair. Holoenzyme degrades any linearized DNA that is unable to undergo homologous recombination. In the holoenzyme this subunit recognizes the wild-type Chi sequence, and when added to isolated RecB increases its ATP-dependent helicase processivity.</text>
</comment>
<evidence type="ECO:0000256" key="8">
    <source>
        <dbReference type="ARBA" id="ARBA00023125"/>
    </source>
</evidence>
<dbReference type="InterPro" id="IPR006697">
    <property type="entry name" value="RecC"/>
</dbReference>
<dbReference type="HAMAP" id="MF_01486">
    <property type="entry name" value="RecC"/>
    <property type="match status" value="1"/>
</dbReference>
<comment type="subunit">
    <text evidence="10">Heterotrimer of RecB, RecC and RecD. All subunits contribute to DNA-binding.</text>
</comment>
<keyword evidence="4 10" id="KW-0378">Hydrolase</keyword>
<keyword evidence="1 10" id="KW-0540">Nuclease</keyword>
<keyword evidence="5 10" id="KW-0347">Helicase</keyword>
<dbReference type="Gene3D" id="3.40.50.10930">
    <property type="match status" value="1"/>
</dbReference>
<dbReference type="OrthoDB" id="9762834at2"/>
<evidence type="ECO:0000256" key="7">
    <source>
        <dbReference type="ARBA" id="ARBA00022840"/>
    </source>
</evidence>
<evidence type="ECO:0000313" key="12">
    <source>
        <dbReference type="EMBL" id="OQP49288.1"/>
    </source>
</evidence>
<dbReference type="SUPFAM" id="SSF52980">
    <property type="entry name" value="Restriction endonuclease-like"/>
    <property type="match status" value="1"/>
</dbReference>
<keyword evidence="8 10" id="KW-0238">DNA-binding</keyword>
<keyword evidence="9 10" id="KW-0234">DNA repair</keyword>
<evidence type="ECO:0000256" key="9">
    <source>
        <dbReference type="ARBA" id="ARBA00023204"/>
    </source>
</evidence>
<evidence type="ECO:0000259" key="11">
    <source>
        <dbReference type="Pfam" id="PF17946"/>
    </source>
</evidence>
<keyword evidence="3 10" id="KW-0227">DNA damage</keyword>
<evidence type="ECO:0000256" key="5">
    <source>
        <dbReference type="ARBA" id="ARBA00022806"/>
    </source>
</evidence>
<dbReference type="EMBL" id="LVXG01000015">
    <property type="protein sequence ID" value="OQP49288.1"/>
    <property type="molecule type" value="Genomic_DNA"/>
</dbReference>
<dbReference type="GO" id="GO:0000724">
    <property type="term" value="P:double-strand break repair via homologous recombination"/>
    <property type="evidence" value="ECO:0007669"/>
    <property type="project" value="UniProtKB-UniRule"/>
</dbReference>
<organism evidence="12 13">
    <name type="scientific">Niastella yeongjuensis</name>
    <dbReference type="NCBI Taxonomy" id="354355"/>
    <lineage>
        <taxon>Bacteria</taxon>
        <taxon>Pseudomonadati</taxon>
        <taxon>Bacteroidota</taxon>
        <taxon>Chitinophagia</taxon>
        <taxon>Chitinophagales</taxon>
        <taxon>Chitinophagaceae</taxon>
        <taxon>Niastella</taxon>
    </lineage>
</organism>
<dbReference type="Pfam" id="PF17946">
    <property type="entry name" value="RecC_C"/>
    <property type="match status" value="1"/>
</dbReference>
<comment type="similarity">
    <text evidence="10">Belongs to the RecC family.</text>
</comment>
<evidence type="ECO:0000256" key="3">
    <source>
        <dbReference type="ARBA" id="ARBA00022763"/>
    </source>
</evidence>
<dbReference type="RefSeq" id="WP_081200236.1">
    <property type="nucleotide sequence ID" value="NZ_FOCZ01000017.1"/>
</dbReference>
<dbReference type="PANTHER" id="PTHR30591">
    <property type="entry name" value="RECBCD ENZYME SUBUNIT RECC"/>
    <property type="match status" value="1"/>
</dbReference>
<feature type="domain" description="RecC C-terminal" evidence="11">
    <location>
        <begin position="781"/>
        <end position="992"/>
    </location>
</feature>
<reference evidence="13" key="1">
    <citation type="submission" date="2016-04" db="EMBL/GenBank/DDBJ databases">
        <authorList>
            <person name="Chen L."/>
            <person name="Zhuang W."/>
            <person name="Wang G."/>
        </authorList>
    </citation>
    <scope>NUCLEOTIDE SEQUENCE [LARGE SCALE GENOMIC DNA]</scope>
    <source>
        <strain evidence="13">17621</strain>
    </source>
</reference>